<dbReference type="SUPFAM" id="SSF52954">
    <property type="entry name" value="Class II aaRS ABD-related"/>
    <property type="match status" value="1"/>
</dbReference>
<feature type="compositionally biased region" description="Basic and acidic residues" evidence="2">
    <location>
        <begin position="1265"/>
        <end position="1280"/>
    </location>
</feature>
<feature type="compositionally biased region" description="Polar residues" evidence="2">
    <location>
        <begin position="1563"/>
        <end position="1600"/>
    </location>
</feature>
<evidence type="ECO:0000256" key="2">
    <source>
        <dbReference type="SAM" id="MobiDB-lite"/>
    </source>
</evidence>
<feature type="compositionally biased region" description="Polar residues" evidence="2">
    <location>
        <begin position="1154"/>
        <end position="1177"/>
    </location>
</feature>
<organism evidence="4 5">
    <name type="scientific">Puccinia striiformis</name>
    <dbReference type="NCBI Taxonomy" id="27350"/>
    <lineage>
        <taxon>Eukaryota</taxon>
        <taxon>Fungi</taxon>
        <taxon>Dikarya</taxon>
        <taxon>Basidiomycota</taxon>
        <taxon>Pucciniomycotina</taxon>
        <taxon>Pucciniomycetes</taxon>
        <taxon>Pucciniales</taxon>
        <taxon>Pucciniaceae</taxon>
        <taxon>Puccinia</taxon>
    </lineage>
</organism>
<feature type="region of interest" description="Disordered" evidence="2">
    <location>
        <begin position="1265"/>
        <end position="1302"/>
    </location>
</feature>
<evidence type="ECO:0000313" key="5">
    <source>
        <dbReference type="Proteomes" id="UP000238274"/>
    </source>
</evidence>
<feature type="compositionally biased region" description="Pro residues" evidence="2">
    <location>
        <begin position="488"/>
        <end position="502"/>
    </location>
</feature>
<dbReference type="OrthoDB" id="6415790at2759"/>
<feature type="region of interest" description="Disordered" evidence="2">
    <location>
        <begin position="1411"/>
        <end position="1517"/>
    </location>
</feature>
<dbReference type="GO" id="GO:0032040">
    <property type="term" value="C:small-subunit processome"/>
    <property type="evidence" value="ECO:0007669"/>
    <property type="project" value="TreeGrafter"/>
</dbReference>
<feature type="region of interest" description="Disordered" evidence="2">
    <location>
        <begin position="2335"/>
        <end position="2376"/>
    </location>
</feature>
<feature type="compositionally biased region" description="Low complexity" evidence="2">
    <location>
        <begin position="1978"/>
        <end position="1987"/>
    </location>
</feature>
<feature type="compositionally biased region" description="Basic and acidic residues" evidence="2">
    <location>
        <begin position="623"/>
        <end position="633"/>
    </location>
</feature>
<proteinExistence type="predicted"/>
<protein>
    <recommendedName>
        <fullName evidence="1">U3 small nucleolar ribonucleoprotein protein IMP4</fullName>
    </recommendedName>
</protein>
<feature type="compositionally biased region" description="Acidic residues" evidence="2">
    <location>
        <begin position="409"/>
        <end position="424"/>
    </location>
</feature>
<dbReference type="Gene3D" id="3.40.50.10480">
    <property type="entry name" value="Probable brix-domain ribosomal biogenesis protein"/>
    <property type="match status" value="1"/>
</dbReference>
<dbReference type="VEuPathDB" id="FungiDB:PSTT_01120"/>
<dbReference type="PANTHER" id="PTHR22734">
    <property type="entry name" value="U3 SMALL NUCLEOLAR RIBONUCLEOPROTEIN PROTEIN IMP4"/>
    <property type="match status" value="1"/>
</dbReference>
<feature type="compositionally biased region" description="Polar residues" evidence="2">
    <location>
        <begin position="692"/>
        <end position="701"/>
    </location>
</feature>
<evidence type="ECO:0000256" key="1">
    <source>
        <dbReference type="ARBA" id="ARBA00040513"/>
    </source>
</evidence>
<dbReference type="SMART" id="SM00879">
    <property type="entry name" value="Brix"/>
    <property type="match status" value="1"/>
</dbReference>
<feature type="compositionally biased region" description="Polar residues" evidence="2">
    <location>
        <begin position="954"/>
        <end position="973"/>
    </location>
</feature>
<feature type="compositionally biased region" description="Polar residues" evidence="2">
    <location>
        <begin position="537"/>
        <end position="563"/>
    </location>
</feature>
<feature type="compositionally biased region" description="Low complexity" evidence="2">
    <location>
        <begin position="460"/>
        <end position="487"/>
    </location>
</feature>
<dbReference type="Pfam" id="PF04427">
    <property type="entry name" value="Brix"/>
    <property type="match status" value="1"/>
</dbReference>
<feature type="region of interest" description="Disordered" evidence="2">
    <location>
        <begin position="843"/>
        <end position="973"/>
    </location>
</feature>
<dbReference type="GO" id="GO:0030515">
    <property type="term" value="F:snoRNA binding"/>
    <property type="evidence" value="ECO:0007669"/>
    <property type="project" value="TreeGrafter"/>
</dbReference>
<keyword evidence="5" id="KW-1185">Reference proteome</keyword>
<feature type="compositionally biased region" description="Polar residues" evidence="2">
    <location>
        <begin position="1340"/>
        <end position="1357"/>
    </location>
</feature>
<feature type="compositionally biased region" description="Polar residues" evidence="2">
    <location>
        <begin position="737"/>
        <end position="769"/>
    </location>
</feature>
<accession>A0A2S4VYU7</accession>
<dbReference type="VEuPathDB" id="FungiDB:PSHT_07318"/>
<feature type="compositionally biased region" description="Low complexity" evidence="2">
    <location>
        <begin position="320"/>
        <end position="352"/>
    </location>
</feature>
<dbReference type="GO" id="GO:0006364">
    <property type="term" value="P:rRNA processing"/>
    <property type="evidence" value="ECO:0007669"/>
    <property type="project" value="InterPro"/>
</dbReference>
<evidence type="ECO:0000259" key="3">
    <source>
        <dbReference type="PROSITE" id="PS50833"/>
    </source>
</evidence>
<feature type="region of interest" description="Disordered" evidence="2">
    <location>
        <begin position="1563"/>
        <end position="1638"/>
    </location>
</feature>
<feature type="compositionally biased region" description="Low complexity" evidence="2">
    <location>
        <begin position="590"/>
        <end position="604"/>
    </location>
</feature>
<feature type="compositionally biased region" description="Low complexity" evidence="2">
    <location>
        <begin position="1608"/>
        <end position="1622"/>
    </location>
</feature>
<feature type="compositionally biased region" description="Low complexity" evidence="2">
    <location>
        <begin position="646"/>
        <end position="669"/>
    </location>
</feature>
<feature type="compositionally biased region" description="Low complexity" evidence="2">
    <location>
        <begin position="2335"/>
        <end position="2347"/>
    </location>
</feature>
<feature type="region of interest" description="Disordered" evidence="2">
    <location>
        <begin position="1978"/>
        <end position="2020"/>
    </location>
</feature>
<gene>
    <name evidence="4" type="ORF">PSHT_07318</name>
</gene>
<feature type="region of interest" description="Disordered" evidence="2">
    <location>
        <begin position="302"/>
        <end position="509"/>
    </location>
</feature>
<dbReference type="GO" id="GO:0042134">
    <property type="term" value="F:rRNA primary transcript binding"/>
    <property type="evidence" value="ECO:0007669"/>
    <property type="project" value="InterPro"/>
</dbReference>
<dbReference type="Proteomes" id="UP000238274">
    <property type="component" value="Unassembled WGS sequence"/>
</dbReference>
<feature type="region of interest" description="Disordered" evidence="2">
    <location>
        <begin position="2233"/>
        <end position="2287"/>
    </location>
</feature>
<reference evidence="5" key="3">
    <citation type="journal article" date="2018" name="Mol. Plant Microbe Interact.">
        <title>Genome sequence resources for the wheat stripe rust pathogen (Puccinia striiformis f. sp. tritici) and the barley stripe rust pathogen (Puccinia striiformis f. sp. hordei).</title>
        <authorList>
            <person name="Xia C."/>
            <person name="Wang M."/>
            <person name="Yin C."/>
            <person name="Cornejo O.E."/>
            <person name="Hulbert S.H."/>
            <person name="Chen X."/>
        </authorList>
    </citation>
    <scope>NUCLEOTIDE SEQUENCE [LARGE SCALE GENOMIC DNA]</scope>
    <source>
        <strain evidence="5">93TX-2</strain>
    </source>
</reference>
<feature type="compositionally biased region" description="Gly residues" evidence="2">
    <location>
        <begin position="1623"/>
        <end position="1632"/>
    </location>
</feature>
<evidence type="ECO:0000313" key="4">
    <source>
        <dbReference type="EMBL" id="POW14704.1"/>
    </source>
</evidence>
<dbReference type="PANTHER" id="PTHR22734:SF2">
    <property type="entry name" value="U3 SMALL NUCLEOLAR RIBONUCLEOPROTEIN PROTEIN IMP4"/>
    <property type="match status" value="1"/>
</dbReference>
<feature type="compositionally biased region" description="Polar residues" evidence="2">
    <location>
        <begin position="924"/>
        <end position="939"/>
    </location>
</feature>
<feature type="compositionally biased region" description="Polar residues" evidence="2">
    <location>
        <begin position="353"/>
        <end position="384"/>
    </location>
</feature>
<feature type="compositionally biased region" description="Low complexity" evidence="2">
    <location>
        <begin position="1475"/>
        <end position="1489"/>
    </location>
</feature>
<feature type="compositionally biased region" description="Polar residues" evidence="2">
    <location>
        <begin position="1186"/>
        <end position="1205"/>
    </location>
</feature>
<feature type="region of interest" description="Disordered" evidence="2">
    <location>
        <begin position="1119"/>
        <end position="1224"/>
    </location>
</feature>
<dbReference type="InterPro" id="IPR044281">
    <property type="entry name" value="IMP4/RPF1"/>
</dbReference>
<feature type="compositionally biased region" description="Pro residues" evidence="2">
    <location>
        <begin position="605"/>
        <end position="615"/>
    </location>
</feature>
<sequence length="2376" mass="253029">MLKRQTRQRREFLYKKALEARERQIWEKKQAVKDALAKGKPVPTELKKELDELREAMSKDAGNSEPLTHIDDEYDRAGIEDPKILITTSRNPSSKLLQFSKELRLVFPNAHRVNRGTYVMGEIASACRANGMTDLIMIHEHRGIPDAMVVSHFPHGPTVLFTLHNVVLRHDVPSGSTSTVSEQYPHLIFDGFSSKLGTRIMSVLKFLFPVPREESTRVMTFQNQSDFVSFRHHVFVKTSHKEVQLAEVGPRFDLRPYEIRQGTIEQKEADLEWVLHCCGLCDDLLSWSAESCLGNPSHTHDIPTVPANQQPPTNHHHHQPAAAAHPIQLQKTMINSSPPSSSASSASSSSSSINLSQTNQLINNPAGNASSVSVQSTNETTINNPSSTPSSSQQQQQQQQPGWTRHIDDEEEDDDDEEDEEDDRLWEINPSSPSALHHARQRTHRIPSITLIDPQADLKTNLSGNSTTNNQSSNSSLLSSLSSSPLTPRHPPLPALVPPPPLTVAHNLSTPTEEWRSKILNSVRKGEERVAQRRKQSLASLDTVQPSTSNHHQPLTSLSTITPTAEARTASTPEEAKPRETHSNPPPPASSSSSTSPPTSVSPTNKPPPPPPPHPGSVLPSDLKGKQPADGHSRQTTHLGNPSAEPISSSLPSYPPSTHHSTEPPSSNSVGLDPSKSFSTNNPYLDALQPDLTLQSRNQPPSDHPITPTPIAPTPTNEHSNTPIKPPILPRDGDSVLNDSPSSIHPNHPTRPSGSPRSYSHIRSNSNSIAELPSRPVVPSSLLSRSSSAVGRTQRLSAEERAFASRNMPVISLLNETLNADPPPPVDGTFLTVVEPDLSSRLATGITSSNSSDPSQPGSNFSSSPNPQPDHFGTSAHNTRNSSTTRSKTGGKRNFFSTLLHRASGINSNPTSPGPSSAPGSTSRNPFESTFSRPSNLDSTIRGPHNRSGLESHGISNQNTDAANSDKTASSSMNSSYATATTLSSMGLKLTALTPTLPASRSSQPLCGAILDDKFLLIGTNSGLDFVPLTAFAKASNGSDRSRGAVHTVKPISLIKKTRFKSLKVLEVRSNILLAIAGRNDHLRVYALDGIRAIVAKKIQDLEEKEDFVWLPNSLARATPHKGKERVTNAQAQAGPSNSPQYSPPPPYGGKLGTGQTMTKSTSFQPTTTAVEPNSVTRPAVKSNLRRSSTIGGRLSNGSSAFQQPDTRRSSFHSASDSSSFISPLGLMAPTLTAAVHSLRAERPGQLPPDPMAAGRDPVQVGLEHETQEGENVSSERETRPIINNDDDPAQGSSPAGANHVESIGNLGQSTLAKKEQAEPTGAALVEVIKKRSELLAQTGKRTTNPNTPIQPISSSRLVPRSALATDTDNESLDDSHVNLVDVLTQNLLNSTSLGISASAPNNQALSAMGEIPTKKPTTEPKSVPGPPPSMSTPNDARPQINVTDEIAETGPHPSTATTSLPRPRLNPVTDDSQRTTSSSYSSPSALVSRIPSRVPSAVHSDQENQPSSLTVPGRSKKRWSVMDSVFRTHTSSSSNHSSAAPSPAASSGFIAARSSADDSLVRSASCNQFSPAPPNDQQNATLRSRASIQKIRSNVSESNAEFGGMSGSSIASGSTTLNGPPGMNGGGGSGSRGEFDDQPRERLATHFHGQNAGESAKTSPHPATLGAPLEYVKLARTKGAKLLRAYETRRRTYLAVLCGESSERIELFTGSKNISLSLNRTFVLPETPRTIEFQMQGDDLVDIYLVYDESVFALEPATVRVREVGIGRNERRAARRERERAARDLASINMRPAVIGTGTHNSRGFITDPTESLIEAVGAPARTTVSSIPSTVDTGLTLSAPVPSSSFRQAAAASGIASGWGSHENPGGPGNHPGAAKVPNLWPYTTFQQLQFIPPLPPSVLASTFVIPPTYEAVVMASGGPKSVPNSLAPPDEDPTRTLPPINVVELEESENLAIPLNLAVDRLSINNGSSSIVGEAGSEAGSSIGLENSAGSTEATSKNNVGDGSDADMELSDGGEPTVTVNASQQAQVNNNSNGQTILADGPLLSPISLLSNPASRQIGPPGLFLVTRGKKVTSIVDCDGRSVMKKPFIWMNDKHSKPSPSSTENAHHPAGFRIEVVLIDGRRTVLVGLDHMEVKLFEVGGLQAKGLEEFSNSATLDILPQLILGGGGSGAGNNPGSNSNQATGVGGGSGVGVINAQSFPSTLSFRENHHHSSLNLSSLTNLTIGLTKWNDSSSSSSSTHHQSNNSNHICNSPLPFTPTTLGTPTQQQHQQQGNNTNTNSTLGSNVNIHSVSTIHQPLDREVVFLGSSINKNSVVWSERIGSSFAIYSLSSPSPSSNSNLNLNSTTAHSSHLSTPAAASLTPASLTTAPSLSS</sequence>
<dbReference type="FunFam" id="3.40.50.10480:FF:000001">
    <property type="entry name" value="IMP4, U3 small nucleolar ribonucleoprotein"/>
    <property type="match status" value="1"/>
</dbReference>
<dbReference type="InterPro" id="IPR007109">
    <property type="entry name" value="Brix"/>
</dbReference>
<reference evidence="5" key="2">
    <citation type="journal article" date="2018" name="BMC Genomics">
        <title>Genomic insights into host adaptation between the wheat stripe rust pathogen (Puccinia striiformis f. sp. tritici) and the barley stripe rust pathogen (Puccinia striiformis f. sp. hordei).</title>
        <authorList>
            <person name="Xia C."/>
            <person name="Wang M."/>
            <person name="Yin C."/>
            <person name="Cornejo O.E."/>
            <person name="Hulbert S.H."/>
            <person name="Chen X."/>
        </authorList>
    </citation>
    <scope>NUCLEOTIDE SEQUENCE [LARGE SCALE GENOMIC DNA]</scope>
    <source>
        <strain evidence="5">93TX-2</strain>
    </source>
</reference>
<feature type="compositionally biased region" description="Low complexity" evidence="2">
    <location>
        <begin position="1212"/>
        <end position="1223"/>
    </location>
</feature>
<dbReference type="PROSITE" id="PS50833">
    <property type="entry name" value="BRIX"/>
    <property type="match status" value="1"/>
</dbReference>
<feature type="compositionally biased region" description="Low complexity" evidence="2">
    <location>
        <begin position="2355"/>
        <end position="2376"/>
    </location>
</feature>
<name>A0A2S4VYU7_9BASI</name>
<feature type="region of interest" description="Disordered" evidence="2">
    <location>
        <begin position="523"/>
        <end position="795"/>
    </location>
</feature>
<feature type="compositionally biased region" description="Low complexity" evidence="2">
    <location>
        <begin position="904"/>
        <end position="923"/>
    </location>
</feature>
<feature type="region of interest" description="Disordered" evidence="2">
    <location>
        <begin position="2172"/>
        <end position="2192"/>
    </location>
</feature>
<comment type="caution">
    <text evidence="4">The sequence shown here is derived from an EMBL/GenBank/DDBJ whole genome shotgun (WGS) entry which is preliminary data.</text>
</comment>
<feature type="compositionally biased region" description="Polar residues" evidence="2">
    <location>
        <begin position="1991"/>
        <end position="2004"/>
    </location>
</feature>
<feature type="compositionally biased region" description="Low complexity" evidence="2">
    <location>
        <begin position="2235"/>
        <end position="2287"/>
    </location>
</feature>
<feature type="compositionally biased region" description="Low complexity" evidence="2">
    <location>
        <begin position="772"/>
        <end position="788"/>
    </location>
</feature>
<feature type="compositionally biased region" description="Low complexity" evidence="2">
    <location>
        <begin position="848"/>
        <end position="860"/>
    </location>
</feature>
<dbReference type="GO" id="GO:0042274">
    <property type="term" value="P:ribosomal small subunit biogenesis"/>
    <property type="evidence" value="ECO:0007669"/>
    <property type="project" value="UniProtKB-ARBA"/>
</dbReference>
<feature type="region of interest" description="Disordered" evidence="2">
    <location>
        <begin position="1337"/>
        <end position="1373"/>
    </location>
</feature>
<feature type="compositionally biased region" description="Low complexity" evidence="2">
    <location>
        <begin position="878"/>
        <end position="888"/>
    </location>
</feature>
<reference evidence="4 5" key="1">
    <citation type="submission" date="2017-12" db="EMBL/GenBank/DDBJ databases">
        <title>Gene loss provides genomic basis for host adaptation in cereal stripe rust fungi.</title>
        <authorList>
            <person name="Xia C."/>
        </authorList>
    </citation>
    <scope>NUCLEOTIDE SEQUENCE [LARGE SCALE GENOMIC DNA]</scope>
    <source>
        <strain evidence="4 5">93TX-2</strain>
    </source>
</reference>
<feature type="compositionally biased region" description="Low complexity" evidence="2">
    <location>
        <begin position="385"/>
        <end position="401"/>
    </location>
</feature>
<dbReference type="EMBL" id="PKSM01000089">
    <property type="protein sequence ID" value="POW14704.1"/>
    <property type="molecule type" value="Genomic_DNA"/>
</dbReference>
<dbReference type="GO" id="GO:0034457">
    <property type="term" value="C:Mpp10 complex"/>
    <property type="evidence" value="ECO:0007669"/>
    <property type="project" value="UniProtKB-ARBA"/>
</dbReference>
<dbReference type="GO" id="GO:0005654">
    <property type="term" value="C:nucleoplasm"/>
    <property type="evidence" value="ECO:0007669"/>
    <property type="project" value="UniProtKB-ARBA"/>
</dbReference>
<feature type="domain" description="Brix" evidence="3">
    <location>
        <begin position="82"/>
        <end position="265"/>
    </location>
</feature>